<comment type="caution">
    <text evidence="1">The sequence shown here is derived from an EMBL/GenBank/DDBJ whole genome shotgun (WGS) entry which is preliminary data.</text>
</comment>
<dbReference type="RefSeq" id="WP_219532208.1">
    <property type="nucleotide sequence ID" value="NZ_JAHKRM010000013.1"/>
</dbReference>
<dbReference type="Proteomes" id="UP001597097">
    <property type="component" value="Unassembled WGS sequence"/>
</dbReference>
<organism evidence="1 2">
    <name type="scientific">Nonomuraea guangzhouensis</name>
    <dbReference type="NCBI Taxonomy" id="1291555"/>
    <lineage>
        <taxon>Bacteria</taxon>
        <taxon>Bacillati</taxon>
        <taxon>Actinomycetota</taxon>
        <taxon>Actinomycetes</taxon>
        <taxon>Streptosporangiales</taxon>
        <taxon>Streptosporangiaceae</taxon>
        <taxon>Nonomuraea</taxon>
    </lineage>
</organism>
<proteinExistence type="predicted"/>
<keyword evidence="2" id="KW-1185">Reference proteome</keyword>
<evidence type="ECO:0000313" key="2">
    <source>
        <dbReference type="Proteomes" id="UP001597097"/>
    </source>
</evidence>
<accession>A0ABW4GS94</accession>
<evidence type="ECO:0000313" key="1">
    <source>
        <dbReference type="EMBL" id="MFD1545203.1"/>
    </source>
</evidence>
<name>A0ABW4GS94_9ACTN</name>
<sequence>MEPLAYRQSGIRETGLNAQEIRKALEGLAVPELPWGTFGIAGDSARDRHNQASDEFNGRARRGVESAEGISRNLNLTADGYVRASNDVMRAVLAVSRHTQPLVRGDAPSPESEVRNGVGQGLMSLGTTGATLIRLAEASSYFQRGSAAGIANLSAEAAKMANLSQRTLSMLKVAATMSITAGTGLLLWLVTVSWHDEKVDEAIAAWRHAANSLGQTFGAGDPMKLEALAAAWHGGAKDVADQKLRDFVTAGIQLADYAAGRAVGLQDAVRQLNRLHSYAFWTTVGELGLIMALRLVAAVNPASRLAAIKVGWRLSMALVVIQGAITGRLEYLVAESMKKDSVGAGPPGVGETDFPRF</sequence>
<protein>
    <submittedName>
        <fullName evidence="1">Uncharacterized protein</fullName>
    </submittedName>
</protein>
<gene>
    <name evidence="1" type="ORF">ACFSJ0_49755</name>
</gene>
<dbReference type="EMBL" id="JBHUCM010000047">
    <property type="protein sequence ID" value="MFD1545203.1"/>
    <property type="molecule type" value="Genomic_DNA"/>
</dbReference>
<reference evidence="2" key="1">
    <citation type="journal article" date="2019" name="Int. J. Syst. Evol. Microbiol.">
        <title>The Global Catalogue of Microorganisms (GCM) 10K type strain sequencing project: providing services to taxonomists for standard genome sequencing and annotation.</title>
        <authorList>
            <consortium name="The Broad Institute Genomics Platform"/>
            <consortium name="The Broad Institute Genome Sequencing Center for Infectious Disease"/>
            <person name="Wu L."/>
            <person name="Ma J."/>
        </authorList>
    </citation>
    <scope>NUCLEOTIDE SEQUENCE [LARGE SCALE GENOMIC DNA]</scope>
    <source>
        <strain evidence="2">CGMCC 1.15399</strain>
    </source>
</reference>